<protein>
    <submittedName>
        <fullName evidence="2">Uncharacterized protein</fullName>
    </submittedName>
</protein>
<keyword evidence="1" id="KW-0812">Transmembrane</keyword>
<dbReference type="PROSITE" id="PS51257">
    <property type="entry name" value="PROKAR_LIPOPROTEIN"/>
    <property type="match status" value="1"/>
</dbReference>
<proteinExistence type="predicted"/>
<keyword evidence="1" id="KW-0472">Membrane</keyword>
<evidence type="ECO:0000313" key="2">
    <source>
        <dbReference type="EMBL" id="OIQ78785.1"/>
    </source>
</evidence>
<feature type="transmembrane region" description="Helical" evidence="1">
    <location>
        <begin position="44"/>
        <end position="62"/>
    </location>
</feature>
<name>A0A1J5Q511_9ZZZZ</name>
<dbReference type="AlphaFoldDB" id="A0A1J5Q511"/>
<organism evidence="2">
    <name type="scientific">mine drainage metagenome</name>
    <dbReference type="NCBI Taxonomy" id="410659"/>
    <lineage>
        <taxon>unclassified sequences</taxon>
        <taxon>metagenomes</taxon>
        <taxon>ecological metagenomes</taxon>
    </lineage>
</organism>
<dbReference type="EMBL" id="MLJW01001336">
    <property type="protein sequence ID" value="OIQ78785.1"/>
    <property type="molecule type" value="Genomic_DNA"/>
</dbReference>
<comment type="caution">
    <text evidence="2">The sequence shown here is derived from an EMBL/GenBank/DDBJ whole genome shotgun (WGS) entry which is preliminary data.</text>
</comment>
<keyword evidence="1" id="KW-1133">Transmembrane helix</keyword>
<accession>A0A1J5Q511</accession>
<reference evidence="2" key="1">
    <citation type="submission" date="2016-10" db="EMBL/GenBank/DDBJ databases">
        <title>Sequence of Gallionella enrichment culture.</title>
        <authorList>
            <person name="Poehlein A."/>
            <person name="Muehling M."/>
            <person name="Daniel R."/>
        </authorList>
    </citation>
    <scope>NUCLEOTIDE SEQUENCE</scope>
</reference>
<gene>
    <name evidence="2" type="ORF">GALL_395070</name>
</gene>
<evidence type="ECO:0000256" key="1">
    <source>
        <dbReference type="SAM" id="Phobius"/>
    </source>
</evidence>
<feature type="transmembrane region" description="Helical" evidence="1">
    <location>
        <begin position="12"/>
        <end position="38"/>
    </location>
</feature>
<sequence>MKQKIIIQPHQVLHARIFMAVFCAPGLLFIWSACLGWIDLKDKLFWQFSLFFLLPQLLIYLLGKQYIKTHFGVGK</sequence>